<gene>
    <name evidence="8" type="ORF">NCTC11468_03330</name>
</gene>
<proteinExistence type="predicted"/>
<evidence type="ECO:0000313" key="9">
    <source>
        <dbReference type="Proteomes" id="UP000248758"/>
    </source>
</evidence>
<dbReference type="PANTHER" id="PTHR35008">
    <property type="entry name" value="BLL4482 PROTEIN-RELATED"/>
    <property type="match status" value="1"/>
</dbReference>
<evidence type="ECO:0000259" key="7">
    <source>
        <dbReference type="PROSITE" id="PS51007"/>
    </source>
</evidence>
<dbReference type="GO" id="GO:0005506">
    <property type="term" value="F:iron ion binding"/>
    <property type="evidence" value="ECO:0007669"/>
    <property type="project" value="InterPro"/>
</dbReference>
<name>A0A2X5REU1_9GAMM</name>
<evidence type="ECO:0000256" key="5">
    <source>
        <dbReference type="ARBA" id="ARBA00023004"/>
    </source>
</evidence>
<dbReference type="InterPro" id="IPR036909">
    <property type="entry name" value="Cyt_c-like_dom_sf"/>
</dbReference>
<reference evidence="8 9" key="1">
    <citation type="submission" date="2018-06" db="EMBL/GenBank/DDBJ databases">
        <authorList>
            <consortium name="Pathogen Informatics"/>
            <person name="Doyle S."/>
        </authorList>
    </citation>
    <scope>NUCLEOTIDE SEQUENCE [LARGE SCALE GENOMIC DNA]</scope>
    <source>
        <strain evidence="8 9">NCTC11468</strain>
    </source>
</reference>
<dbReference type="InterPro" id="IPR009056">
    <property type="entry name" value="Cyt_c-like_dom"/>
</dbReference>
<evidence type="ECO:0000256" key="4">
    <source>
        <dbReference type="ARBA" id="ARBA00022982"/>
    </source>
</evidence>
<evidence type="ECO:0000256" key="1">
    <source>
        <dbReference type="ARBA" id="ARBA00022448"/>
    </source>
</evidence>
<dbReference type="GO" id="GO:0020037">
    <property type="term" value="F:heme binding"/>
    <property type="evidence" value="ECO:0007669"/>
    <property type="project" value="InterPro"/>
</dbReference>
<feature type="domain" description="Cytochrome c" evidence="7">
    <location>
        <begin position="51"/>
        <end position="141"/>
    </location>
</feature>
<dbReference type="Proteomes" id="UP000248758">
    <property type="component" value="Chromosome 1"/>
</dbReference>
<keyword evidence="4" id="KW-0249">Electron transport</keyword>
<dbReference type="PROSITE" id="PS51007">
    <property type="entry name" value="CYTC"/>
    <property type="match status" value="1"/>
</dbReference>
<accession>A0A2X5REU1</accession>
<protein>
    <submittedName>
        <fullName evidence="8">Gluconate 2-dehydrogenase cytochrome c subunit</fullName>
        <ecNumber evidence="8">1.1.99.3</ecNumber>
    </submittedName>
</protein>
<dbReference type="EMBL" id="LS483499">
    <property type="protein sequence ID" value="SQK76935.1"/>
    <property type="molecule type" value="Genomic_DNA"/>
</dbReference>
<dbReference type="AlphaFoldDB" id="A0A2X5REU1"/>
<dbReference type="Pfam" id="PF00034">
    <property type="entry name" value="Cytochrom_C"/>
    <property type="match status" value="1"/>
</dbReference>
<dbReference type="PRINTS" id="PR00605">
    <property type="entry name" value="CYTCHROMECIC"/>
</dbReference>
<keyword evidence="8" id="KW-0560">Oxidoreductase</keyword>
<keyword evidence="2 6" id="KW-0349">Heme</keyword>
<dbReference type="KEGG" id="tpty:NCTC11468_03330"/>
<keyword evidence="1" id="KW-0813">Transport</keyword>
<evidence type="ECO:0000313" key="8">
    <source>
        <dbReference type="EMBL" id="SQK76935.1"/>
    </source>
</evidence>
<evidence type="ECO:0000256" key="2">
    <source>
        <dbReference type="ARBA" id="ARBA00022617"/>
    </source>
</evidence>
<dbReference type="GO" id="GO:0033717">
    <property type="term" value="F:gluconate 2-dehydrogenase (acceptor) activity"/>
    <property type="evidence" value="ECO:0007669"/>
    <property type="project" value="UniProtKB-EC"/>
</dbReference>
<dbReference type="InterPro" id="IPR051459">
    <property type="entry name" value="Cytochrome_c-type_DH"/>
</dbReference>
<evidence type="ECO:0000256" key="3">
    <source>
        <dbReference type="ARBA" id="ARBA00022723"/>
    </source>
</evidence>
<keyword evidence="5 6" id="KW-0408">Iron</keyword>
<sequence>MTDVVQHSLQYMSQDDIQAIARYLKSLSPQDPKQPAFTADDSVAQALLKGDDSMTGAASYVDSCAACHKTDGTGYQRFFPALKGNPVVLAKDPTSLIHIILTGDTLPGVQGAPSAITMPAFGWRLNDQKVADVVNFIRSSWGNNASSGVTASQVADIRNSEFVRGHQGGATIKDLEKQQ</sequence>
<dbReference type="EC" id="1.1.99.3" evidence="8"/>
<keyword evidence="3 6" id="KW-0479">Metal-binding</keyword>
<evidence type="ECO:0000256" key="6">
    <source>
        <dbReference type="PROSITE-ProRule" id="PRU00433"/>
    </source>
</evidence>
<dbReference type="InterPro" id="IPR008168">
    <property type="entry name" value="Cyt_C_IC"/>
</dbReference>
<dbReference type="GO" id="GO:0009055">
    <property type="term" value="F:electron transfer activity"/>
    <property type="evidence" value="ECO:0007669"/>
    <property type="project" value="InterPro"/>
</dbReference>
<dbReference type="Gene3D" id="1.10.760.10">
    <property type="entry name" value="Cytochrome c-like domain"/>
    <property type="match status" value="1"/>
</dbReference>
<dbReference type="PANTHER" id="PTHR35008:SF8">
    <property type="entry name" value="ALCOHOL DEHYDROGENASE CYTOCHROME C SUBUNIT"/>
    <property type="match status" value="1"/>
</dbReference>
<organism evidence="8 9">
    <name type="scientific">Tatumella ptyseos</name>
    <dbReference type="NCBI Taxonomy" id="82987"/>
    <lineage>
        <taxon>Bacteria</taxon>
        <taxon>Pseudomonadati</taxon>
        <taxon>Pseudomonadota</taxon>
        <taxon>Gammaproteobacteria</taxon>
        <taxon>Enterobacterales</taxon>
        <taxon>Erwiniaceae</taxon>
        <taxon>Tatumella</taxon>
    </lineage>
</organism>
<dbReference type="SUPFAM" id="SSF46626">
    <property type="entry name" value="Cytochrome c"/>
    <property type="match status" value="1"/>
</dbReference>